<reference evidence="8 9" key="1">
    <citation type="submission" date="2018-07" db="EMBL/GenBank/DDBJ databases">
        <title>Desertimonas flava gen. nov. sp. nov.</title>
        <authorList>
            <person name="Liu S."/>
        </authorList>
    </citation>
    <scope>NUCLEOTIDE SEQUENCE [LARGE SCALE GENOMIC DNA]</scope>
    <source>
        <strain evidence="8 9">16Sb5-5</strain>
    </source>
</reference>
<evidence type="ECO:0000256" key="4">
    <source>
        <dbReference type="SAM" id="MobiDB-lite"/>
    </source>
</evidence>
<dbReference type="Proteomes" id="UP000252770">
    <property type="component" value="Unassembled WGS sequence"/>
</dbReference>
<dbReference type="SUPFAM" id="SSF53474">
    <property type="entry name" value="alpha/beta-Hydrolases"/>
    <property type="match status" value="1"/>
</dbReference>
<dbReference type="InterPro" id="IPR029058">
    <property type="entry name" value="AB_hydrolase_fold"/>
</dbReference>
<accession>A0A367YTK1</accession>
<evidence type="ECO:0000259" key="6">
    <source>
        <dbReference type="Pfam" id="PF00561"/>
    </source>
</evidence>
<feature type="region of interest" description="Disordered" evidence="4">
    <location>
        <begin position="31"/>
        <end position="84"/>
    </location>
</feature>
<dbReference type="GO" id="GO:0016787">
    <property type="term" value="F:hydrolase activity"/>
    <property type="evidence" value="ECO:0007669"/>
    <property type="project" value="UniProtKB-KW"/>
</dbReference>
<evidence type="ECO:0000259" key="7">
    <source>
        <dbReference type="Pfam" id="PF08386"/>
    </source>
</evidence>
<evidence type="ECO:0000313" key="8">
    <source>
        <dbReference type="EMBL" id="RCK69216.1"/>
    </source>
</evidence>
<dbReference type="PROSITE" id="PS51257">
    <property type="entry name" value="PROKAR_LIPOPROTEIN"/>
    <property type="match status" value="1"/>
</dbReference>
<dbReference type="EMBL" id="QOUI01000007">
    <property type="protein sequence ID" value="RCK69216.1"/>
    <property type="molecule type" value="Genomic_DNA"/>
</dbReference>
<dbReference type="InterPro" id="IPR051601">
    <property type="entry name" value="Serine_prot/Carboxylest_S33"/>
</dbReference>
<feature type="domain" description="Peptidase S33 tripeptidyl aminopeptidase-like C-terminal" evidence="7">
    <location>
        <begin position="429"/>
        <end position="529"/>
    </location>
</feature>
<feature type="chain" id="PRO_5039639976" evidence="5">
    <location>
        <begin position="16"/>
        <end position="531"/>
    </location>
</feature>
<evidence type="ECO:0000313" key="9">
    <source>
        <dbReference type="Proteomes" id="UP000252770"/>
    </source>
</evidence>
<dbReference type="InterPro" id="IPR013595">
    <property type="entry name" value="Pept_S33_TAP-like_C"/>
</dbReference>
<dbReference type="PANTHER" id="PTHR43248">
    <property type="entry name" value="2-SUCCINYL-6-HYDROXY-2,4-CYCLOHEXADIENE-1-CARBOXYLATE SYNTHASE"/>
    <property type="match status" value="1"/>
</dbReference>
<gene>
    <name evidence="8" type="ORF">DT076_12880</name>
</gene>
<keyword evidence="2 5" id="KW-0732">Signal</keyword>
<dbReference type="Pfam" id="PF00561">
    <property type="entry name" value="Abhydrolase_1"/>
    <property type="match status" value="1"/>
</dbReference>
<dbReference type="AlphaFoldDB" id="A0A367YTK1"/>
<comment type="caution">
    <text evidence="8">The sequence shown here is derived from an EMBL/GenBank/DDBJ whole genome shotgun (WGS) entry which is preliminary data.</text>
</comment>
<evidence type="ECO:0000256" key="3">
    <source>
        <dbReference type="ARBA" id="ARBA00022801"/>
    </source>
</evidence>
<dbReference type="PANTHER" id="PTHR43248:SF29">
    <property type="entry name" value="TRIPEPTIDYL AMINOPEPTIDASE"/>
    <property type="match status" value="1"/>
</dbReference>
<feature type="compositionally biased region" description="Polar residues" evidence="4">
    <location>
        <begin position="39"/>
        <end position="51"/>
    </location>
</feature>
<feature type="signal peptide" evidence="5">
    <location>
        <begin position="1"/>
        <end position="15"/>
    </location>
</feature>
<proteinExistence type="inferred from homology"/>
<keyword evidence="9" id="KW-1185">Reference proteome</keyword>
<dbReference type="Pfam" id="PF08386">
    <property type="entry name" value="Abhydrolase_4"/>
    <property type="match status" value="1"/>
</dbReference>
<keyword evidence="3 8" id="KW-0378">Hydrolase</keyword>
<comment type="similarity">
    <text evidence="1">Belongs to the peptidase S33 family.</text>
</comment>
<protein>
    <submittedName>
        <fullName evidence="8">Alpha/beta hydrolase</fullName>
    </submittedName>
</protein>
<evidence type="ECO:0000256" key="5">
    <source>
        <dbReference type="SAM" id="SignalP"/>
    </source>
</evidence>
<feature type="domain" description="AB hydrolase-1" evidence="6">
    <location>
        <begin position="133"/>
        <end position="294"/>
    </location>
</feature>
<sequence>MSGVLRIRSRLSACAALLAALVLTSCSPGTPLPNPLDPSESTDPPSATPSAGPTDHPDRPAPAVPDVEPEGFVDPPPGTGMARYHDQDVTWLPCGAALCADVSAPLDHDEPDGQALTLRMLKVPATAEPRLGTVFVNPGGPGYPGTSLAAGFDRTGLEQYDVVGWDPRGVGASTPVTCFQGEDLDAFTAMDTSPDDSAEEQALIVANRSFGQSCLERSGPLLEHISSVQTVHDLDLLRVLVGDERLSYVGYSYGTYLGALYAELYPDRVGRLVLDGAVDLSRTSETIQAQGFDRSLTAFAEWCVAQRCSLGESPTAVVEQVTRVFDQTDVQPMPTRSDRQLTQSLAVTGVISRLYSEARWPGLLQVLELAREGDGSGLLFYADEFNERGADGRYGQSAFAFPATSCVDTADGGIEDALQDWERAQEVAPVFGRYGGPALTCPVWPVEPDVWQEPIRGAGAPPVLVVGTTGDSATPYEYAVAMAEQLESAQLLTLEGEGHGAFRQGTPCIDGAVVRYLVTGELPPPGTRCRE</sequence>
<name>A0A367YTK1_9ACTN</name>
<evidence type="ECO:0000256" key="1">
    <source>
        <dbReference type="ARBA" id="ARBA00010088"/>
    </source>
</evidence>
<dbReference type="InterPro" id="IPR000073">
    <property type="entry name" value="AB_hydrolase_1"/>
</dbReference>
<dbReference type="Gene3D" id="3.40.50.1820">
    <property type="entry name" value="alpha/beta hydrolase"/>
    <property type="match status" value="1"/>
</dbReference>
<evidence type="ECO:0000256" key="2">
    <source>
        <dbReference type="ARBA" id="ARBA00022729"/>
    </source>
</evidence>
<organism evidence="8 9">
    <name type="scientific">Desertihabitans brevis</name>
    <dbReference type="NCBI Taxonomy" id="2268447"/>
    <lineage>
        <taxon>Bacteria</taxon>
        <taxon>Bacillati</taxon>
        <taxon>Actinomycetota</taxon>
        <taxon>Actinomycetes</taxon>
        <taxon>Propionibacteriales</taxon>
        <taxon>Propionibacteriaceae</taxon>
        <taxon>Desertihabitans</taxon>
    </lineage>
</organism>